<feature type="binding site" evidence="9">
    <location>
        <position position="89"/>
    </location>
    <ligand>
        <name>[4Fe-4S] cluster</name>
        <dbReference type="ChEBI" id="CHEBI:49883"/>
    </ligand>
</feature>
<evidence type="ECO:0000313" key="11">
    <source>
        <dbReference type="EMBL" id="TDN90110.1"/>
    </source>
</evidence>
<feature type="binding site" evidence="9 10">
    <location>
        <position position="289"/>
    </location>
    <ligand>
        <name>S-adenosyl-L-methionine</name>
        <dbReference type="ChEBI" id="CHEBI:59789"/>
    </ligand>
</feature>
<accession>A0A4R6G7Y0</accession>
<organism evidence="11 12">
    <name type="scientific">Herminiimonas fonticola</name>
    <dbReference type="NCBI Taxonomy" id="303380"/>
    <lineage>
        <taxon>Bacteria</taxon>
        <taxon>Pseudomonadati</taxon>
        <taxon>Pseudomonadota</taxon>
        <taxon>Betaproteobacteria</taxon>
        <taxon>Burkholderiales</taxon>
        <taxon>Oxalobacteraceae</taxon>
        <taxon>Herminiimonas</taxon>
    </lineage>
</organism>
<dbReference type="SUPFAM" id="SSF53335">
    <property type="entry name" value="S-adenosyl-L-methionine-dependent methyltransferases"/>
    <property type="match status" value="1"/>
</dbReference>
<evidence type="ECO:0000256" key="8">
    <source>
        <dbReference type="ARBA" id="ARBA00023014"/>
    </source>
</evidence>
<evidence type="ECO:0000256" key="10">
    <source>
        <dbReference type="PROSITE-ProRule" id="PRU01024"/>
    </source>
</evidence>
<dbReference type="GO" id="GO:0051539">
    <property type="term" value="F:4 iron, 4 sulfur cluster binding"/>
    <property type="evidence" value="ECO:0007669"/>
    <property type="project" value="UniProtKB-KW"/>
</dbReference>
<feature type="active site" description="Nucleophile" evidence="9 10">
    <location>
        <position position="421"/>
    </location>
</feature>
<dbReference type="InterPro" id="IPR029063">
    <property type="entry name" value="SAM-dependent_MTases_sf"/>
</dbReference>
<feature type="binding site" evidence="9 10">
    <location>
        <position position="339"/>
    </location>
    <ligand>
        <name>S-adenosyl-L-methionine</name>
        <dbReference type="ChEBI" id="CHEBI:59789"/>
    </ligand>
</feature>
<evidence type="ECO:0000256" key="5">
    <source>
        <dbReference type="ARBA" id="ARBA00022691"/>
    </source>
</evidence>
<dbReference type="PROSITE" id="PS51687">
    <property type="entry name" value="SAM_MT_RNA_M5U"/>
    <property type="match status" value="1"/>
</dbReference>
<dbReference type="InterPro" id="IPR010280">
    <property type="entry name" value="U5_MeTrfase_fam"/>
</dbReference>
<feature type="binding site" evidence="9 10">
    <location>
        <position position="388"/>
    </location>
    <ligand>
        <name>S-adenosyl-L-methionine</name>
        <dbReference type="ChEBI" id="CHEBI:59789"/>
    </ligand>
</feature>
<evidence type="ECO:0000256" key="2">
    <source>
        <dbReference type="ARBA" id="ARBA00022552"/>
    </source>
</evidence>
<dbReference type="Pfam" id="PF05958">
    <property type="entry name" value="tRNA_U5-meth_tr"/>
    <property type="match status" value="1"/>
</dbReference>
<evidence type="ECO:0000256" key="1">
    <source>
        <dbReference type="ARBA" id="ARBA00022485"/>
    </source>
</evidence>
<evidence type="ECO:0000256" key="4">
    <source>
        <dbReference type="ARBA" id="ARBA00022679"/>
    </source>
</evidence>
<feature type="binding site" evidence="9 10">
    <location>
        <position position="318"/>
    </location>
    <ligand>
        <name>S-adenosyl-L-methionine</name>
        <dbReference type="ChEBI" id="CHEBI:59789"/>
    </ligand>
</feature>
<dbReference type="SUPFAM" id="SSF50249">
    <property type="entry name" value="Nucleic acid-binding proteins"/>
    <property type="match status" value="1"/>
</dbReference>
<reference evidence="11 12" key="1">
    <citation type="submission" date="2019-03" db="EMBL/GenBank/DDBJ databases">
        <title>Genomic Encyclopedia of Type Strains, Phase IV (KMG-IV): sequencing the most valuable type-strain genomes for metagenomic binning, comparative biology and taxonomic classification.</title>
        <authorList>
            <person name="Goeker M."/>
        </authorList>
    </citation>
    <scope>NUCLEOTIDE SEQUENCE [LARGE SCALE GENOMIC DNA]</scope>
    <source>
        <strain evidence="11 12">DSM 18555</strain>
    </source>
</reference>
<dbReference type="AlphaFoldDB" id="A0A4R6G7Y0"/>
<dbReference type="GO" id="GO:0003723">
    <property type="term" value="F:RNA binding"/>
    <property type="evidence" value="ECO:0007669"/>
    <property type="project" value="InterPro"/>
</dbReference>
<dbReference type="EMBL" id="SNWF01000005">
    <property type="protein sequence ID" value="TDN90110.1"/>
    <property type="molecule type" value="Genomic_DNA"/>
</dbReference>
<dbReference type="GO" id="GO:0070041">
    <property type="term" value="F:rRNA (uridine-C5-)-methyltransferase activity"/>
    <property type="evidence" value="ECO:0007669"/>
    <property type="project" value="UniProtKB-UniRule"/>
</dbReference>
<keyword evidence="4 9" id="KW-0808">Transferase</keyword>
<dbReference type="PANTHER" id="PTHR11061:SF49">
    <property type="entry name" value="23S RRNA (URACIL(1939)-C(5))-METHYLTRANSFERASE RLMD"/>
    <property type="match status" value="1"/>
</dbReference>
<keyword evidence="3 9" id="KW-0489">Methyltransferase</keyword>
<dbReference type="PROSITE" id="PS01231">
    <property type="entry name" value="TRMA_2"/>
    <property type="match status" value="1"/>
</dbReference>
<comment type="catalytic activity">
    <reaction evidence="9">
        <text>uridine(1939) in 23S rRNA + S-adenosyl-L-methionine = 5-methyluridine(1939) in 23S rRNA + S-adenosyl-L-homocysteine + H(+)</text>
        <dbReference type="Rhea" id="RHEA:42908"/>
        <dbReference type="Rhea" id="RHEA-COMP:10278"/>
        <dbReference type="Rhea" id="RHEA-COMP:10279"/>
        <dbReference type="ChEBI" id="CHEBI:15378"/>
        <dbReference type="ChEBI" id="CHEBI:57856"/>
        <dbReference type="ChEBI" id="CHEBI:59789"/>
        <dbReference type="ChEBI" id="CHEBI:65315"/>
        <dbReference type="ChEBI" id="CHEBI:74447"/>
        <dbReference type="EC" id="2.1.1.190"/>
    </reaction>
</comment>
<keyword evidence="2 9" id="KW-0698">rRNA processing</keyword>
<feature type="binding site" evidence="9">
    <location>
        <position position="95"/>
    </location>
    <ligand>
        <name>[4Fe-4S] cluster</name>
        <dbReference type="ChEBI" id="CHEBI:49883"/>
    </ligand>
</feature>
<sequence>MQVWYCLACSSDSIPMQQTIIDIESLDTEARGVGHLKNEDGTPGKVVFVEGALPKERVVYSSYRKKANWEAAKMMSVIKESSLRTKPQCSYFGICGGCSMQHLEAGAQVALKQRILEDNLKHIGKVKPETMLRPIHGPTWGYRYRARISVRNVPKKGGVLVGFHERKSSFITDMKTCEILPANVSAMLVPLRELIASLSVIDHLPQIELAIGQGAEEKITAMVLRIMTELSPEDEVKLKAFADHHKVQWWLQPAGPDSAYQFYPVEANLHYALPEFGVTMPFKPTDFTQVNHQINRVLVARALRLLDVQATDRVADLFCGLGNFTLPIATQAREVVGVEGSTTLTERALENAQANQLAEKTSFYSRNLFEAKTEDFIEMGKFDRMLIDPPRDGALAVCEALAGLNAVRPDLMPSRIVYVSCNPSTLARDAAVLVNDGPYVLKNAGVVNMFPHTSHVESMAVFELNQTETPVG</sequence>
<dbReference type="HAMAP" id="MF_01010">
    <property type="entry name" value="23SrRNA_methyltr_RlmD"/>
    <property type="match status" value="1"/>
</dbReference>
<proteinExistence type="inferred from homology"/>
<comment type="function">
    <text evidence="9">Catalyzes the formation of 5-methyl-uridine at position 1939 (m5U1939) in 23S rRNA.</text>
</comment>
<evidence type="ECO:0000256" key="7">
    <source>
        <dbReference type="ARBA" id="ARBA00023004"/>
    </source>
</evidence>
<gene>
    <name evidence="9" type="primary">rlmD</name>
    <name evidence="11" type="ORF">EV677_2183</name>
</gene>
<keyword evidence="8 9" id="KW-0411">Iron-sulfur</keyword>
<protein>
    <recommendedName>
        <fullName evidence="9">23S rRNA (uracil(1939)-C(5))-methyltransferase RlmD</fullName>
        <ecNumber evidence="9">2.1.1.190</ecNumber>
    </recommendedName>
    <alternativeName>
        <fullName evidence="9">23S rRNA(m5U1939)-methyltransferase</fullName>
    </alternativeName>
</protein>
<comment type="caution">
    <text evidence="11">The sequence shown here is derived from an EMBL/GenBank/DDBJ whole genome shotgun (WGS) entry which is preliminary data.</text>
</comment>
<dbReference type="GO" id="GO:0070475">
    <property type="term" value="P:rRNA base methylation"/>
    <property type="evidence" value="ECO:0007669"/>
    <property type="project" value="TreeGrafter"/>
</dbReference>
<dbReference type="CDD" id="cd02440">
    <property type="entry name" value="AdoMet_MTases"/>
    <property type="match status" value="1"/>
</dbReference>
<dbReference type="GO" id="GO:0005506">
    <property type="term" value="F:iron ion binding"/>
    <property type="evidence" value="ECO:0007669"/>
    <property type="project" value="UniProtKB-UniRule"/>
</dbReference>
<comment type="similarity">
    <text evidence="9">Belongs to the class I-like SAM-binding methyltransferase superfamily. RNA M5U methyltransferase family. RlmD subfamily.</text>
</comment>
<dbReference type="InterPro" id="IPR001566">
    <property type="entry name" value="23S_rRNA_MeTrfase_RlmD"/>
</dbReference>
<feature type="binding site" evidence="9">
    <location>
        <position position="367"/>
    </location>
    <ligand>
        <name>S-adenosyl-L-methionine</name>
        <dbReference type="ChEBI" id="CHEBI:59789"/>
    </ligand>
</feature>
<evidence type="ECO:0000256" key="9">
    <source>
        <dbReference type="HAMAP-Rule" id="MF_01010"/>
    </source>
</evidence>
<dbReference type="EC" id="2.1.1.190" evidence="9"/>
<keyword evidence="7 9" id="KW-0408">Iron</keyword>
<dbReference type="PANTHER" id="PTHR11061">
    <property type="entry name" value="RNA M5U METHYLTRANSFERASE"/>
    <property type="match status" value="1"/>
</dbReference>
<dbReference type="NCBIfam" id="NF009639">
    <property type="entry name" value="PRK13168.1"/>
    <property type="match status" value="1"/>
</dbReference>
<evidence type="ECO:0000256" key="6">
    <source>
        <dbReference type="ARBA" id="ARBA00022723"/>
    </source>
</evidence>
<evidence type="ECO:0000313" key="12">
    <source>
        <dbReference type="Proteomes" id="UP000294737"/>
    </source>
</evidence>
<dbReference type="Proteomes" id="UP000294737">
    <property type="component" value="Unassembled WGS sequence"/>
</dbReference>
<keyword evidence="12" id="KW-1185">Reference proteome</keyword>
<dbReference type="Gene3D" id="3.40.50.150">
    <property type="entry name" value="Vaccinia Virus protein VP39"/>
    <property type="match status" value="1"/>
</dbReference>
<feature type="binding site" evidence="9">
    <location>
        <position position="323"/>
    </location>
    <ligand>
        <name>S-adenosyl-L-methionine</name>
        <dbReference type="ChEBI" id="CHEBI:59789"/>
    </ligand>
</feature>
<dbReference type="Gene3D" id="2.40.50.1070">
    <property type="match status" value="1"/>
</dbReference>
<name>A0A4R6G7Y0_9BURK</name>
<keyword evidence="5 9" id="KW-0949">S-adenosyl-L-methionine</keyword>
<dbReference type="InterPro" id="IPR012340">
    <property type="entry name" value="NA-bd_OB-fold"/>
</dbReference>
<evidence type="ECO:0000256" key="3">
    <source>
        <dbReference type="ARBA" id="ARBA00022603"/>
    </source>
</evidence>
<dbReference type="InterPro" id="IPR030391">
    <property type="entry name" value="MeTrfase_TrmA_CS"/>
</dbReference>
<keyword evidence="1 9" id="KW-0004">4Fe-4S</keyword>
<feature type="binding site" evidence="9">
    <location>
        <position position="177"/>
    </location>
    <ligand>
        <name>[4Fe-4S] cluster</name>
        <dbReference type="ChEBI" id="CHEBI:49883"/>
    </ligand>
</feature>
<dbReference type="Gene3D" id="2.40.50.140">
    <property type="entry name" value="Nucleic acid-binding proteins"/>
    <property type="match status" value="1"/>
</dbReference>
<dbReference type="NCBIfam" id="TIGR00479">
    <property type="entry name" value="rumA"/>
    <property type="match status" value="1"/>
</dbReference>
<keyword evidence="6 9" id="KW-0479">Metal-binding</keyword>
<feature type="binding site" evidence="9">
    <location>
        <position position="98"/>
    </location>
    <ligand>
        <name>[4Fe-4S] cluster</name>
        <dbReference type="ChEBI" id="CHEBI:49883"/>
    </ligand>
</feature>